<dbReference type="GO" id="GO:0016020">
    <property type="term" value="C:membrane"/>
    <property type="evidence" value="ECO:0007669"/>
    <property type="project" value="UniProtKB-SubCell"/>
</dbReference>
<feature type="transmembrane region" description="Helical" evidence="8">
    <location>
        <begin position="176"/>
        <end position="198"/>
    </location>
</feature>
<evidence type="ECO:0000256" key="3">
    <source>
        <dbReference type="ARBA" id="ARBA00022448"/>
    </source>
</evidence>
<dbReference type="PANTHER" id="PTHR14233:SF4">
    <property type="entry name" value="SOLUTE CARRIER FAMILY 35 MEMBER F2"/>
    <property type="match status" value="1"/>
</dbReference>
<comment type="subcellular location">
    <subcellularLocation>
        <location evidence="1">Membrane</location>
        <topology evidence="1">Multi-pass membrane protein</topology>
    </subcellularLocation>
</comment>
<evidence type="ECO:0000256" key="8">
    <source>
        <dbReference type="SAM" id="Phobius"/>
    </source>
</evidence>
<dbReference type="PANTHER" id="PTHR14233">
    <property type="entry name" value="DUF914-RELATED"/>
    <property type="match status" value="1"/>
</dbReference>
<gene>
    <name evidence="10" type="ORF">OSB1V03_LOCUS185</name>
</gene>
<dbReference type="EMBL" id="CAJPIZ010000029">
    <property type="protein sequence ID" value="CAG2100115.1"/>
    <property type="molecule type" value="Genomic_DNA"/>
</dbReference>
<evidence type="ECO:0000256" key="1">
    <source>
        <dbReference type="ARBA" id="ARBA00004141"/>
    </source>
</evidence>
<proteinExistence type="inferred from homology"/>
<feature type="signal peptide" evidence="9">
    <location>
        <begin position="1"/>
        <end position="18"/>
    </location>
</feature>
<keyword evidence="11" id="KW-1185">Reference proteome</keyword>
<dbReference type="InterPro" id="IPR052221">
    <property type="entry name" value="SLC35F_Transporter"/>
</dbReference>
<feature type="transmembrane region" description="Helical" evidence="8">
    <location>
        <begin position="35"/>
        <end position="52"/>
    </location>
</feature>
<organism evidence="10">
    <name type="scientific">Medioppia subpectinata</name>
    <dbReference type="NCBI Taxonomy" id="1979941"/>
    <lineage>
        <taxon>Eukaryota</taxon>
        <taxon>Metazoa</taxon>
        <taxon>Ecdysozoa</taxon>
        <taxon>Arthropoda</taxon>
        <taxon>Chelicerata</taxon>
        <taxon>Arachnida</taxon>
        <taxon>Acari</taxon>
        <taxon>Acariformes</taxon>
        <taxon>Sarcoptiformes</taxon>
        <taxon>Oribatida</taxon>
        <taxon>Brachypylina</taxon>
        <taxon>Oppioidea</taxon>
        <taxon>Oppiidae</taxon>
        <taxon>Medioppia</taxon>
    </lineage>
</organism>
<dbReference type="GO" id="GO:0022857">
    <property type="term" value="F:transmembrane transporter activity"/>
    <property type="evidence" value="ECO:0007669"/>
    <property type="project" value="InterPro"/>
</dbReference>
<feature type="transmembrane region" description="Helical" evidence="8">
    <location>
        <begin position="147"/>
        <end position="164"/>
    </location>
</feature>
<feature type="transmembrane region" description="Helical" evidence="8">
    <location>
        <begin position="218"/>
        <end position="237"/>
    </location>
</feature>
<sequence>QSFLTYCLLCIIFTTWLAFRPTNKGLLHVIRMRGWKYLLLSVVDVGANYVLIKAFQYTALTSIQVSPSQPYNTFQNIIHFRYYIHYVTSKLLDCIQLPTVLALSWLFIKVRFGLLHILGSCIALMGVGCLVWADIEDISTDITPKNRFLGDMLCLLGAALYAISNVSEEYAVKCYSIVEFLGMIGLFGTILNGIQLYFLERHELVNAINFEKWQEISLVIGFSMSLLLVYITMPLVLQLSNASALNISILSSDFYSLMFGIYLFRFKFHWLYFVSFAAVILGFLVYFLEPTQTHPTADNNFNETNINGEYNNDIDINRVITTNAYITTSPAYNQFNSQFK</sequence>
<feature type="transmembrane region" description="Helical" evidence="8">
    <location>
        <begin position="91"/>
        <end position="108"/>
    </location>
</feature>
<dbReference type="EMBL" id="OC854604">
    <property type="protein sequence ID" value="CAD7619685.1"/>
    <property type="molecule type" value="Genomic_DNA"/>
</dbReference>
<keyword evidence="3" id="KW-0813">Transport</keyword>
<keyword evidence="9" id="KW-0732">Signal</keyword>
<dbReference type="AlphaFoldDB" id="A0A7R9PTG4"/>
<feature type="transmembrane region" description="Helical" evidence="8">
    <location>
        <begin position="270"/>
        <end position="288"/>
    </location>
</feature>
<evidence type="ECO:0008006" key="12">
    <source>
        <dbReference type="Google" id="ProtNLM"/>
    </source>
</evidence>
<reference evidence="10" key="1">
    <citation type="submission" date="2020-11" db="EMBL/GenBank/DDBJ databases">
        <authorList>
            <person name="Tran Van P."/>
        </authorList>
    </citation>
    <scope>NUCLEOTIDE SEQUENCE</scope>
</reference>
<keyword evidence="6 8" id="KW-0472">Membrane</keyword>
<comment type="function">
    <text evidence="7">Putative solute transporter.</text>
</comment>
<dbReference type="InterPro" id="IPR009262">
    <property type="entry name" value="SLC35_F1/F2/F6"/>
</dbReference>
<evidence type="ECO:0000313" key="11">
    <source>
        <dbReference type="Proteomes" id="UP000759131"/>
    </source>
</evidence>
<evidence type="ECO:0000313" key="10">
    <source>
        <dbReference type="EMBL" id="CAD7619685.1"/>
    </source>
</evidence>
<evidence type="ECO:0000256" key="2">
    <source>
        <dbReference type="ARBA" id="ARBA00007863"/>
    </source>
</evidence>
<feature type="chain" id="PRO_5036211620" description="Solute carrier family 35 member F1" evidence="9">
    <location>
        <begin position="19"/>
        <end position="340"/>
    </location>
</feature>
<feature type="transmembrane region" description="Helical" evidence="8">
    <location>
        <begin position="243"/>
        <end position="263"/>
    </location>
</feature>
<evidence type="ECO:0000256" key="9">
    <source>
        <dbReference type="SAM" id="SignalP"/>
    </source>
</evidence>
<keyword evidence="5 8" id="KW-1133">Transmembrane helix</keyword>
<feature type="non-terminal residue" evidence="10">
    <location>
        <position position="340"/>
    </location>
</feature>
<comment type="similarity">
    <text evidence="2">Belongs to the SLC35F solute transporter family.</text>
</comment>
<dbReference type="OrthoDB" id="429955at2759"/>
<evidence type="ECO:0000256" key="5">
    <source>
        <dbReference type="ARBA" id="ARBA00022989"/>
    </source>
</evidence>
<protein>
    <recommendedName>
        <fullName evidence="12">Solute carrier family 35 member F1</fullName>
    </recommendedName>
</protein>
<name>A0A7R9PTG4_9ACAR</name>
<feature type="transmembrane region" description="Helical" evidence="8">
    <location>
        <begin position="114"/>
        <end position="135"/>
    </location>
</feature>
<feature type="non-terminal residue" evidence="10">
    <location>
        <position position="1"/>
    </location>
</feature>
<dbReference type="Pfam" id="PF06027">
    <property type="entry name" value="SLC35F"/>
    <property type="match status" value="2"/>
</dbReference>
<accession>A0A7R9PTG4</accession>
<evidence type="ECO:0000256" key="4">
    <source>
        <dbReference type="ARBA" id="ARBA00022692"/>
    </source>
</evidence>
<keyword evidence="4 8" id="KW-0812">Transmembrane</keyword>
<dbReference type="Proteomes" id="UP000759131">
    <property type="component" value="Unassembled WGS sequence"/>
</dbReference>
<evidence type="ECO:0000256" key="7">
    <source>
        <dbReference type="ARBA" id="ARBA00037727"/>
    </source>
</evidence>
<evidence type="ECO:0000256" key="6">
    <source>
        <dbReference type="ARBA" id="ARBA00023136"/>
    </source>
</evidence>